<evidence type="ECO:0000256" key="1">
    <source>
        <dbReference type="SAM" id="Phobius"/>
    </source>
</evidence>
<proteinExistence type="predicted"/>
<keyword evidence="1" id="KW-1133">Transmembrane helix</keyword>
<name>A0A8S5P6F3_9CAUD</name>
<keyword evidence="1" id="KW-0472">Membrane</keyword>
<keyword evidence="1" id="KW-0812">Transmembrane</keyword>
<feature type="transmembrane region" description="Helical" evidence="1">
    <location>
        <begin position="7"/>
        <end position="24"/>
    </location>
</feature>
<dbReference type="EMBL" id="BK015338">
    <property type="protein sequence ID" value="DAE02017.1"/>
    <property type="molecule type" value="Genomic_DNA"/>
</dbReference>
<evidence type="ECO:0000313" key="2">
    <source>
        <dbReference type="EMBL" id="DAE02017.1"/>
    </source>
</evidence>
<feature type="transmembrane region" description="Helical" evidence="1">
    <location>
        <begin position="30"/>
        <end position="48"/>
    </location>
</feature>
<accession>A0A8S5P6F3</accession>
<protein>
    <submittedName>
        <fullName evidence="2">Uncharacterized protein</fullName>
    </submittedName>
</protein>
<organism evidence="2">
    <name type="scientific">Siphoviridae sp. ctiam3</name>
    <dbReference type="NCBI Taxonomy" id="2825624"/>
    <lineage>
        <taxon>Viruses</taxon>
        <taxon>Duplodnaviria</taxon>
        <taxon>Heunggongvirae</taxon>
        <taxon>Uroviricota</taxon>
        <taxon>Caudoviricetes</taxon>
    </lineage>
</organism>
<sequence>METPFCAVWYLNFVKLITPIALVAHSSRSSVSATLVTVTIGVLVNVIGKLMKSANILEDTSTLAFPPWLYSYR</sequence>
<reference evidence="2" key="1">
    <citation type="journal article" date="2021" name="Proc. Natl. Acad. Sci. U.S.A.">
        <title>A Catalog of Tens of Thousands of Viruses from Human Metagenomes Reveals Hidden Associations with Chronic Diseases.</title>
        <authorList>
            <person name="Tisza M.J."/>
            <person name="Buck C.B."/>
        </authorList>
    </citation>
    <scope>NUCLEOTIDE SEQUENCE</scope>
    <source>
        <strain evidence="2">Ctiam3</strain>
    </source>
</reference>